<dbReference type="AlphaFoldDB" id="A0A918CGM1"/>
<evidence type="ECO:0000313" key="5">
    <source>
        <dbReference type="Proteomes" id="UP000603865"/>
    </source>
</evidence>
<evidence type="ECO:0000313" key="4">
    <source>
        <dbReference type="EMBL" id="GGR21853.1"/>
    </source>
</evidence>
<reference evidence="4" key="1">
    <citation type="journal article" date="2014" name="Int. J. Syst. Evol. Microbiol.">
        <title>Complete genome sequence of Corynebacterium casei LMG S-19264T (=DSM 44701T), isolated from a smear-ripened cheese.</title>
        <authorList>
            <consortium name="US DOE Joint Genome Institute (JGI-PGF)"/>
            <person name="Walter F."/>
            <person name="Albersmeier A."/>
            <person name="Kalinowski J."/>
            <person name="Ruckert C."/>
        </authorList>
    </citation>
    <scope>NUCLEOTIDE SEQUENCE</scope>
    <source>
        <strain evidence="4">JCM 31311</strain>
    </source>
</reference>
<dbReference type="Pfam" id="PF00395">
    <property type="entry name" value="SLH"/>
    <property type="match status" value="1"/>
</dbReference>
<proteinExistence type="predicted"/>
<evidence type="ECO:0000256" key="1">
    <source>
        <dbReference type="SAM" id="Coils"/>
    </source>
</evidence>
<dbReference type="InterPro" id="IPR051465">
    <property type="entry name" value="Cell_Envelope_Struct_Comp"/>
</dbReference>
<dbReference type="RefSeq" id="WP_189092052.1">
    <property type="nucleotide sequence ID" value="NZ_BMQL01000027.1"/>
</dbReference>
<evidence type="ECO:0000259" key="3">
    <source>
        <dbReference type="PROSITE" id="PS51272"/>
    </source>
</evidence>
<gene>
    <name evidence="4" type="ORF">GCM10008957_37660</name>
</gene>
<comment type="caution">
    <text evidence="4">The sequence shown here is derived from an EMBL/GenBank/DDBJ whole genome shotgun (WGS) entry which is preliminary data.</text>
</comment>
<keyword evidence="2" id="KW-0732">Signal</keyword>
<dbReference type="PANTHER" id="PTHR43308:SF1">
    <property type="entry name" value="OUTER MEMBRANE PROTEIN ALPHA"/>
    <property type="match status" value="1"/>
</dbReference>
<dbReference type="PROSITE" id="PS51272">
    <property type="entry name" value="SLH"/>
    <property type="match status" value="1"/>
</dbReference>
<protein>
    <recommendedName>
        <fullName evidence="3">SLH domain-containing protein</fullName>
    </recommendedName>
</protein>
<keyword evidence="1" id="KW-0175">Coiled coil</keyword>
<dbReference type="Proteomes" id="UP000603865">
    <property type="component" value="Unassembled WGS sequence"/>
</dbReference>
<evidence type="ECO:0000256" key="2">
    <source>
        <dbReference type="SAM" id="SignalP"/>
    </source>
</evidence>
<sequence length="276" mass="28946">MKKYLLVLTAAMAVGFASAQTTPAASAPQVPTLTDVPAGHWAKDAIDKIVAKGIILGYPDGTFRGTQNLTRYEAAVIISRLLDQIAAGTVTTTTGSTTTIDPETLTALQNAVQELAADLAALGVRVTDLESNSVSQDDFARLEARVEALGTPTDTTPAPAGDTAALDALNQQISDLSARADDLQSNYDSLRADVDDNASSIAALNDLTVLLNNDILGLQDRVSAVESALPDLVGRADFNALTTRVSGIDTASPRWRRLLRSASPVACQPLMVRLAC</sequence>
<dbReference type="PANTHER" id="PTHR43308">
    <property type="entry name" value="OUTER MEMBRANE PROTEIN ALPHA-RELATED"/>
    <property type="match status" value="1"/>
</dbReference>
<feature type="coiled-coil region" evidence="1">
    <location>
        <begin position="166"/>
        <end position="193"/>
    </location>
</feature>
<keyword evidence="5" id="KW-1185">Reference proteome</keyword>
<organism evidence="4 5">
    <name type="scientific">Deinococcus ruber</name>
    <dbReference type="NCBI Taxonomy" id="1848197"/>
    <lineage>
        <taxon>Bacteria</taxon>
        <taxon>Thermotogati</taxon>
        <taxon>Deinococcota</taxon>
        <taxon>Deinococci</taxon>
        <taxon>Deinococcales</taxon>
        <taxon>Deinococcaceae</taxon>
        <taxon>Deinococcus</taxon>
    </lineage>
</organism>
<feature type="signal peptide" evidence="2">
    <location>
        <begin position="1"/>
        <end position="19"/>
    </location>
</feature>
<dbReference type="InterPro" id="IPR001119">
    <property type="entry name" value="SLH_dom"/>
</dbReference>
<name>A0A918CGM1_9DEIO</name>
<feature type="chain" id="PRO_5037272225" description="SLH domain-containing protein" evidence="2">
    <location>
        <begin position="20"/>
        <end position="276"/>
    </location>
</feature>
<dbReference type="Gene3D" id="1.10.287.1490">
    <property type="match status" value="1"/>
</dbReference>
<dbReference type="EMBL" id="BMQL01000027">
    <property type="protein sequence ID" value="GGR21853.1"/>
    <property type="molecule type" value="Genomic_DNA"/>
</dbReference>
<feature type="domain" description="SLH" evidence="3">
    <location>
        <begin position="29"/>
        <end position="92"/>
    </location>
</feature>
<reference evidence="4" key="2">
    <citation type="submission" date="2020-09" db="EMBL/GenBank/DDBJ databases">
        <authorList>
            <person name="Sun Q."/>
            <person name="Ohkuma M."/>
        </authorList>
    </citation>
    <scope>NUCLEOTIDE SEQUENCE</scope>
    <source>
        <strain evidence="4">JCM 31311</strain>
    </source>
</reference>
<accession>A0A918CGM1</accession>